<dbReference type="Proteomes" id="UP001642409">
    <property type="component" value="Unassembled WGS sequence"/>
</dbReference>
<comment type="caution">
    <text evidence="2">The sequence shown here is derived from an EMBL/GenBank/DDBJ whole genome shotgun (WGS) entry which is preliminary data.</text>
</comment>
<dbReference type="EMBL" id="CAXDID020000339">
    <property type="protein sequence ID" value="CAL6079166.1"/>
    <property type="molecule type" value="Genomic_DNA"/>
</dbReference>
<accession>A0AA86UAM6</accession>
<gene>
    <name evidence="1" type="ORF">HINF_LOCUS22415</name>
    <name evidence="2" type="ORF">HINF_LOCUS37800</name>
    <name evidence="3" type="ORF">HINF_LOCUS40506</name>
    <name evidence="4" type="ORF">HINF_LOCUS59252</name>
</gene>
<reference evidence="2" key="1">
    <citation type="submission" date="2023-06" db="EMBL/GenBank/DDBJ databases">
        <authorList>
            <person name="Kurt Z."/>
        </authorList>
    </citation>
    <scope>NUCLEOTIDE SEQUENCE</scope>
</reference>
<evidence type="ECO:0000313" key="3">
    <source>
        <dbReference type="EMBL" id="CAL6044333.1"/>
    </source>
</evidence>
<evidence type="ECO:0000313" key="4">
    <source>
        <dbReference type="EMBL" id="CAL6079166.1"/>
    </source>
</evidence>
<evidence type="ECO:0000313" key="1">
    <source>
        <dbReference type="EMBL" id="CAI9934770.1"/>
    </source>
</evidence>
<reference evidence="3 5" key="2">
    <citation type="submission" date="2024-07" db="EMBL/GenBank/DDBJ databases">
        <authorList>
            <person name="Akdeniz Z."/>
        </authorList>
    </citation>
    <scope>NUCLEOTIDE SEQUENCE [LARGE SCALE GENOMIC DNA]</scope>
</reference>
<proteinExistence type="predicted"/>
<dbReference type="EMBL" id="CATOUU010000807">
    <property type="protein sequence ID" value="CAI9950155.1"/>
    <property type="molecule type" value="Genomic_DNA"/>
</dbReference>
<keyword evidence="5" id="KW-1185">Reference proteome</keyword>
<evidence type="ECO:0000313" key="2">
    <source>
        <dbReference type="EMBL" id="CAI9950155.1"/>
    </source>
</evidence>
<dbReference type="AlphaFoldDB" id="A0AA86UAM6"/>
<organism evidence="2">
    <name type="scientific">Hexamita inflata</name>
    <dbReference type="NCBI Taxonomy" id="28002"/>
    <lineage>
        <taxon>Eukaryota</taxon>
        <taxon>Metamonada</taxon>
        <taxon>Diplomonadida</taxon>
        <taxon>Hexamitidae</taxon>
        <taxon>Hexamitinae</taxon>
        <taxon>Hexamita</taxon>
    </lineage>
</organism>
<protein>
    <submittedName>
        <fullName evidence="3">Hypothetical_protein</fullName>
    </submittedName>
</protein>
<evidence type="ECO:0000313" key="5">
    <source>
        <dbReference type="Proteomes" id="UP001642409"/>
    </source>
</evidence>
<dbReference type="EMBL" id="CAXDID020000160">
    <property type="protein sequence ID" value="CAL6044333.1"/>
    <property type="molecule type" value="Genomic_DNA"/>
</dbReference>
<name>A0AA86UAM6_9EUKA</name>
<sequence>MKIAIFFQGQPPQSFPQLMKLNEMCQNLEIQFVEQKESIQGEVSLQIINGQTFQSDYDFIITTCLTDFNTVESRLKQAQNKSVKQVQVLNMFDFSQTDNYDFSILSGLLQLIKQTQFQVQDLIDFYKSKGVKFMFKDSYYK</sequence>
<dbReference type="EMBL" id="CATOUU010000589">
    <property type="protein sequence ID" value="CAI9934770.1"/>
    <property type="molecule type" value="Genomic_DNA"/>
</dbReference>